<keyword evidence="3 5" id="KW-0067">ATP-binding</keyword>
<feature type="domain" description="ABC transporter" evidence="4">
    <location>
        <begin position="4"/>
        <end position="213"/>
    </location>
</feature>
<dbReference type="Proteomes" id="UP000233249">
    <property type="component" value="Unassembled WGS sequence"/>
</dbReference>
<reference evidence="5 6" key="1">
    <citation type="submission" date="2017-12" db="EMBL/GenBank/DDBJ databases">
        <title>Corynebacterium mastitidis 16-1433 Genome.</title>
        <authorList>
            <person name="Gulvik C.A."/>
        </authorList>
    </citation>
    <scope>NUCLEOTIDE SEQUENCE [LARGE SCALE GENOMIC DNA]</scope>
    <source>
        <strain evidence="5 6">16-1433</strain>
    </source>
</reference>
<name>A0A2N0X708_9CORY</name>
<dbReference type="InterPro" id="IPR003593">
    <property type="entry name" value="AAA+_ATPase"/>
</dbReference>
<evidence type="ECO:0000259" key="4">
    <source>
        <dbReference type="PROSITE" id="PS50893"/>
    </source>
</evidence>
<proteinExistence type="inferred from homology"/>
<evidence type="ECO:0000256" key="3">
    <source>
        <dbReference type="ARBA" id="ARBA00022840"/>
    </source>
</evidence>
<dbReference type="Gene3D" id="3.40.50.300">
    <property type="entry name" value="P-loop containing nucleotide triphosphate hydrolases"/>
    <property type="match status" value="1"/>
</dbReference>
<dbReference type="SUPFAM" id="SSF52540">
    <property type="entry name" value="P-loop containing nucleoside triphosphate hydrolases"/>
    <property type="match status" value="1"/>
</dbReference>
<gene>
    <name evidence="5" type="ORF">CXB45_06735</name>
</gene>
<dbReference type="RefSeq" id="WP_101173767.1">
    <property type="nucleotide sequence ID" value="NZ_JAKRKB010000010.1"/>
</dbReference>
<dbReference type="PANTHER" id="PTHR24220:SF689">
    <property type="entry name" value="LIPOPROTEIN-RELEASING SYSTEM ATP-BINDING PROTEIN LOLD"/>
    <property type="match status" value="1"/>
</dbReference>
<keyword evidence="2" id="KW-0547">Nucleotide-binding</keyword>
<dbReference type="EMBL" id="PJAF01000017">
    <property type="protein sequence ID" value="PKF68494.1"/>
    <property type="molecule type" value="Genomic_DNA"/>
</dbReference>
<dbReference type="PROSITE" id="PS50893">
    <property type="entry name" value="ABC_TRANSPORTER_2"/>
    <property type="match status" value="1"/>
</dbReference>
<dbReference type="OrthoDB" id="9814623at2"/>
<dbReference type="InterPro" id="IPR003439">
    <property type="entry name" value="ABC_transporter-like_ATP-bd"/>
</dbReference>
<dbReference type="GO" id="GO:0005524">
    <property type="term" value="F:ATP binding"/>
    <property type="evidence" value="ECO:0007669"/>
    <property type="project" value="UniProtKB-KW"/>
</dbReference>
<evidence type="ECO:0000313" key="5">
    <source>
        <dbReference type="EMBL" id="PKF68494.1"/>
    </source>
</evidence>
<dbReference type="InterPro" id="IPR027417">
    <property type="entry name" value="P-loop_NTPase"/>
</dbReference>
<dbReference type="PANTHER" id="PTHR24220">
    <property type="entry name" value="IMPORT ATP-BINDING PROTEIN"/>
    <property type="match status" value="1"/>
</dbReference>
<dbReference type="GO" id="GO:0022857">
    <property type="term" value="F:transmembrane transporter activity"/>
    <property type="evidence" value="ECO:0007669"/>
    <property type="project" value="TreeGrafter"/>
</dbReference>
<protein>
    <submittedName>
        <fullName evidence="5">ABC transporter ATP-binding protein</fullName>
    </submittedName>
</protein>
<comment type="similarity">
    <text evidence="1">Belongs to the ABC transporter superfamily.</text>
</comment>
<dbReference type="GO" id="GO:0005886">
    <property type="term" value="C:plasma membrane"/>
    <property type="evidence" value="ECO:0007669"/>
    <property type="project" value="TreeGrafter"/>
</dbReference>
<dbReference type="AlphaFoldDB" id="A0A2N0X708"/>
<sequence>MGVLKISGLRADVPGRTLFSGLDVEVRAGEALAVVGPSGVGKSTLLNQVLGLAPAPVGAIEVTGRRMNGVPRAQSAAVRREAIGVIFQDGELLPELSARDNVAVAQMMMDGAGADPGRAGRLLAMLGVPPETLARDLSGGERQRTAIARALVTDPAVILADEPTGALDTLTRDEVADQLFSLVHEQGKGMLVVTHDETIARRADRVLNLADYAPGR</sequence>
<organism evidence="5 6">
    <name type="scientific">Corynebacterium mastitidis</name>
    <dbReference type="NCBI Taxonomy" id="161890"/>
    <lineage>
        <taxon>Bacteria</taxon>
        <taxon>Bacillati</taxon>
        <taxon>Actinomycetota</taxon>
        <taxon>Actinomycetes</taxon>
        <taxon>Mycobacteriales</taxon>
        <taxon>Corynebacteriaceae</taxon>
        <taxon>Corynebacterium</taxon>
    </lineage>
</organism>
<dbReference type="STRING" id="1121365.GCA_000375365_00520"/>
<dbReference type="SMART" id="SM00382">
    <property type="entry name" value="AAA"/>
    <property type="match status" value="1"/>
</dbReference>
<accession>A0A2N0X708</accession>
<dbReference type="InterPro" id="IPR015854">
    <property type="entry name" value="ABC_transpr_LolD-like"/>
</dbReference>
<dbReference type="GO" id="GO:0016887">
    <property type="term" value="F:ATP hydrolysis activity"/>
    <property type="evidence" value="ECO:0007669"/>
    <property type="project" value="InterPro"/>
</dbReference>
<evidence type="ECO:0000256" key="1">
    <source>
        <dbReference type="ARBA" id="ARBA00005417"/>
    </source>
</evidence>
<comment type="caution">
    <text evidence="5">The sequence shown here is derived from an EMBL/GenBank/DDBJ whole genome shotgun (WGS) entry which is preliminary data.</text>
</comment>
<evidence type="ECO:0000313" key="6">
    <source>
        <dbReference type="Proteomes" id="UP000233249"/>
    </source>
</evidence>
<evidence type="ECO:0000256" key="2">
    <source>
        <dbReference type="ARBA" id="ARBA00022741"/>
    </source>
</evidence>
<dbReference type="Pfam" id="PF00005">
    <property type="entry name" value="ABC_tran"/>
    <property type="match status" value="1"/>
</dbReference>